<evidence type="ECO:0000256" key="6">
    <source>
        <dbReference type="ARBA" id="ARBA00022679"/>
    </source>
</evidence>
<accession>A0ABD0KJI9</accession>
<proteinExistence type="predicted"/>
<feature type="region of interest" description="Disordered" evidence="17">
    <location>
        <begin position="200"/>
        <end position="308"/>
    </location>
</feature>
<dbReference type="PROSITE" id="PS51157">
    <property type="entry name" value="ZF_UBR"/>
    <property type="match status" value="1"/>
</dbReference>
<dbReference type="FunFam" id="3.30.40.10:FF:000183">
    <property type="entry name" value="putative E3 ubiquitin-protein ligase UBR7"/>
    <property type="match status" value="1"/>
</dbReference>
<dbReference type="PANTHER" id="PTHR13513:SF9">
    <property type="entry name" value="E3 UBIQUITIN-PROTEIN LIGASE UBR7-RELATED"/>
    <property type="match status" value="1"/>
</dbReference>
<evidence type="ECO:0000256" key="1">
    <source>
        <dbReference type="ARBA" id="ARBA00000900"/>
    </source>
</evidence>
<dbReference type="InterPro" id="IPR040204">
    <property type="entry name" value="UBR7"/>
</dbReference>
<keyword evidence="5" id="KW-0597">Phosphoprotein</keyword>
<dbReference type="CDD" id="cd19677">
    <property type="entry name" value="UBR-box_UBR7"/>
    <property type="match status" value="1"/>
</dbReference>
<evidence type="ECO:0000256" key="2">
    <source>
        <dbReference type="ARBA" id="ARBA00004906"/>
    </source>
</evidence>
<dbReference type="GO" id="GO:0061630">
    <property type="term" value="F:ubiquitin protein ligase activity"/>
    <property type="evidence" value="ECO:0007669"/>
    <property type="project" value="UniProtKB-EC"/>
</dbReference>
<evidence type="ECO:0000256" key="14">
    <source>
        <dbReference type="ARBA" id="ARBA00078314"/>
    </source>
</evidence>
<evidence type="ECO:0000256" key="9">
    <source>
        <dbReference type="ARBA" id="ARBA00022786"/>
    </source>
</evidence>
<evidence type="ECO:0000256" key="15">
    <source>
        <dbReference type="ARBA" id="ARBA00083573"/>
    </source>
</evidence>
<name>A0ABD0KJI9_9CAEN</name>
<dbReference type="CDD" id="cd15542">
    <property type="entry name" value="PHD_UBR7"/>
    <property type="match status" value="1"/>
</dbReference>
<dbReference type="PANTHER" id="PTHR13513">
    <property type="entry name" value="E3 UBIQUITIN-PROTEIN LIGASE UBR7"/>
    <property type="match status" value="1"/>
</dbReference>
<evidence type="ECO:0000259" key="18">
    <source>
        <dbReference type="PROSITE" id="PS51157"/>
    </source>
</evidence>
<evidence type="ECO:0000313" key="19">
    <source>
        <dbReference type="EMBL" id="KAK7487176.1"/>
    </source>
</evidence>
<keyword evidence="7" id="KW-0479">Metal-binding</keyword>
<evidence type="ECO:0000256" key="12">
    <source>
        <dbReference type="ARBA" id="ARBA00055627"/>
    </source>
</evidence>
<comment type="catalytic activity">
    <reaction evidence="1">
        <text>S-ubiquitinyl-[E2 ubiquitin-conjugating enzyme]-L-cysteine + [acceptor protein]-L-lysine = [E2 ubiquitin-conjugating enzyme]-L-cysteine + N(6)-ubiquitinyl-[acceptor protein]-L-lysine.</text>
        <dbReference type="EC" id="2.3.2.27"/>
    </reaction>
</comment>
<evidence type="ECO:0000256" key="17">
    <source>
        <dbReference type="SAM" id="MobiDB-lite"/>
    </source>
</evidence>
<dbReference type="InterPro" id="IPR047506">
    <property type="entry name" value="UBR7-like_UBR-box"/>
</dbReference>
<keyword evidence="11" id="KW-0832">Ubl conjugation</keyword>
<keyword evidence="20" id="KW-1185">Reference proteome</keyword>
<protein>
    <recommendedName>
        <fullName evidence="13">Putative E3 ubiquitin-protein ligase UBR7</fullName>
        <ecNumber evidence="3">2.3.2.27</ecNumber>
    </recommendedName>
    <alternativeName>
        <fullName evidence="14">N-recognin-7</fullName>
    </alternativeName>
    <alternativeName>
        <fullName evidence="15">RING-type E3 ubiquitin transferase UBR7</fullName>
    </alternativeName>
</protein>
<dbReference type="SMART" id="SM00396">
    <property type="entry name" value="ZnF_UBR1"/>
    <property type="match status" value="1"/>
</dbReference>
<evidence type="ECO:0000256" key="11">
    <source>
        <dbReference type="ARBA" id="ARBA00022843"/>
    </source>
</evidence>
<dbReference type="InterPro" id="IPR003126">
    <property type="entry name" value="Znf_UBR"/>
</dbReference>
<evidence type="ECO:0000256" key="10">
    <source>
        <dbReference type="ARBA" id="ARBA00022833"/>
    </source>
</evidence>
<comment type="caution">
    <text evidence="19">The sequence shown here is derived from an EMBL/GenBank/DDBJ whole genome shotgun (WGS) entry which is preliminary data.</text>
</comment>
<dbReference type="AlphaFoldDB" id="A0ABD0KJI9"/>
<dbReference type="InterPro" id="IPR013083">
    <property type="entry name" value="Znf_RING/FYVE/PHD"/>
</dbReference>
<evidence type="ECO:0000256" key="16">
    <source>
        <dbReference type="PROSITE-ProRule" id="PRU00508"/>
    </source>
</evidence>
<feature type="zinc finger region" description="UBR-type" evidence="16">
    <location>
        <begin position="42"/>
        <end position="112"/>
    </location>
</feature>
<keyword evidence="8" id="KW-0863">Zinc-finger</keyword>
<evidence type="ECO:0000256" key="13">
    <source>
        <dbReference type="ARBA" id="ARBA00071060"/>
    </source>
</evidence>
<feature type="non-terminal residue" evidence="19">
    <location>
        <position position="440"/>
    </location>
</feature>
<dbReference type="InterPro" id="IPR011011">
    <property type="entry name" value="Znf_FYVE_PHD"/>
</dbReference>
<dbReference type="EMBL" id="JACVVK020000169">
    <property type="protein sequence ID" value="KAK7487176.1"/>
    <property type="molecule type" value="Genomic_DNA"/>
</dbReference>
<keyword evidence="9" id="KW-0833">Ubl conjugation pathway</keyword>
<evidence type="ECO:0000256" key="4">
    <source>
        <dbReference type="ARBA" id="ARBA00022499"/>
    </source>
</evidence>
<dbReference type="Proteomes" id="UP001519460">
    <property type="component" value="Unassembled WGS sequence"/>
</dbReference>
<evidence type="ECO:0000313" key="20">
    <source>
        <dbReference type="Proteomes" id="UP001519460"/>
    </source>
</evidence>
<evidence type="ECO:0000256" key="8">
    <source>
        <dbReference type="ARBA" id="ARBA00022771"/>
    </source>
</evidence>
<feature type="compositionally biased region" description="Basic and acidic residues" evidence="17">
    <location>
        <begin position="258"/>
        <end position="268"/>
    </location>
</feature>
<feature type="domain" description="UBR-type" evidence="18">
    <location>
        <begin position="42"/>
        <end position="112"/>
    </location>
</feature>
<dbReference type="EC" id="2.3.2.27" evidence="3"/>
<keyword evidence="10" id="KW-0862">Zinc</keyword>
<keyword evidence="6" id="KW-0808">Transferase</keyword>
<evidence type="ECO:0000256" key="5">
    <source>
        <dbReference type="ARBA" id="ARBA00022553"/>
    </source>
</evidence>
<dbReference type="GO" id="GO:0008270">
    <property type="term" value="F:zinc ion binding"/>
    <property type="evidence" value="ECO:0007669"/>
    <property type="project" value="UniProtKB-KW"/>
</dbReference>
<evidence type="ECO:0000256" key="7">
    <source>
        <dbReference type="ARBA" id="ARBA00022723"/>
    </source>
</evidence>
<sequence>MSSAENSASADGSDCLSMVDVLAEQARLQEDASAVLGDSDEVNCTYAKGYVQRQALYACTTCCTTEPAGICLACSYRCHEGHDLYELYTKRFFRCDCGNSKFQDTKCKLTPTKEPVNPENQYNQNFRGRYCTCSRPYPDPDDEVDDEMIQCVICEDWYHGRHLNAAVPDNEDYQEMICSGCIEKHTFLSAYHVRSTAVTIKSESGSEQQKVEVGTEGQQKQEPVAGTTTPSLNGLVKEEKEVSETKVTSQQRTGASDADGRNKRHSEEVSGGQGEDPAQVSRVVMTKEQGAGGADGKPAESDDCQPPAKRLKTEKKELENSEEGADVEHCLLQDLKQREVTAIRSGTFWPAGWRAKLCRCAKCMSMYEEEGVQFLLDDNDTVHAYEERGRSKTPTVTDSELERNALSQMNRIQQVEVLQGFMDLKTELREFLKGFADSGK</sequence>
<dbReference type="Pfam" id="PF02207">
    <property type="entry name" value="zf-UBR"/>
    <property type="match status" value="1"/>
</dbReference>
<comment type="function">
    <text evidence="12">E3 ubiquitin-protein ligase which is a component of the N-end rule pathway. Recognizes and binds to proteins bearing specific N-terminal residues that are destabilizing according to the N-end rule, leading to their ubiquitination and subsequent degradation.</text>
</comment>
<comment type="pathway">
    <text evidence="2">Protein modification; protein ubiquitination.</text>
</comment>
<organism evidence="19 20">
    <name type="scientific">Batillaria attramentaria</name>
    <dbReference type="NCBI Taxonomy" id="370345"/>
    <lineage>
        <taxon>Eukaryota</taxon>
        <taxon>Metazoa</taxon>
        <taxon>Spiralia</taxon>
        <taxon>Lophotrochozoa</taxon>
        <taxon>Mollusca</taxon>
        <taxon>Gastropoda</taxon>
        <taxon>Caenogastropoda</taxon>
        <taxon>Sorbeoconcha</taxon>
        <taxon>Cerithioidea</taxon>
        <taxon>Batillariidae</taxon>
        <taxon>Batillaria</taxon>
    </lineage>
</organism>
<evidence type="ECO:0000256" key="3">
    <source>
        <dbReference type="ARBA" id="ARBA00012483"/>
    </source>
</evidence>
<reference evidence="19 20" key="1">
    <citation type="journal article" date="2023" name="Sci. Data">
        <title>Genome assembly of the Korean intertidal mud-creeper Batillaria attramentaria.</title>
        <authorList>
            <person name="Patra A.K."/>
            <person name="Ho P.T."/>
            <person name="Jun S."/>
            <person name="Lee S.J."/>
            <person name="Kim Y."/>
            <person name="Won Y.J."/>
        </authorList>
    </citation>
    <scope>NUCLEOTIDE SEQUENCE [LARGE SCALE GENOMIC DNA]</scope>
    <source>
        <strain evidence="19">Wonlab-2016</strain>
    </source>
</reference>
<keyword evidence="4" id="KW-1017">Isopeptide bond</keyword>
<gene>
    <name evidence="19" type="ORF">BaRGS_00021671</name>
</gene>
<feature type="compositionally biased region" description="Polar residues" evidence="17">
    <location>
        <begin position="216"/>
        <end position="232"/>
    </location>
</feature>
<dbReference type="Gene3D" id="3.30.40.10">
    <property type="entry name" value="Zinc/RING finger domain, C3HC4 (zinc finger)"/>
    <property type="match status" value="1"/>
</dbReference>
<dbReference type="SUPFAM" id="SSF57903">
    <property type="entry name" value="FYVE/PHD zinc finger"/>
    <property type="match status" value="1"/>
</dbReference>